<dbReference type="EMBL" id="JBHRYC010000047">
    <property type="protein sequence ID" value="MFC3637715.1"/>
    <property type="molecule type" value="Genomic_DNA"/>
</dbReference>
<name>A0ABV7UH07_9HYPH</name>
<dbReference type="Proteomes" id="UP001595704">
    <property type="component" value="Unassembled WGS sequence"/>
</dbReference>
<comment type="caution">
    <text evidence="1">The sequence shown here is derived from an EMBL/GenBank/DDBJ whole genome shotgun (WGS) entry which is preliminary data.</text>
</comment>
<gene>
    <name evidence="1" type="ORF">ACFONL_10060</name>
</gene>
<evidence type="ECO:0000313" key="1">
    <source>
        <dbReference type="EMBL" id="MFC3637715.1"/>
    </source>
</evidence>
<reference evidence="2" key="1">
    <citation type="journal article" date="2019" name="Int. J. Syst. Evol. Microbiol.">
        <title>The Global Catalogue of Microorganisms (GCM) 10K type strain sequencing project: providing services to taxonomists for standard genome sequencing and annotation.</title>
        <authorList>
            <consortium name="The Broad Institute Genomics Platform"/>
            <consortium name="The Broad Institute Genome Sequencing Center for Infectious Disease"/>
            <person name="Wu L."/>
            <person name="Ma J."/>
        </authorList>
    </citation>
    <scope>NUCLEOTIDE SEQUENCE [LARGE SCALE GENOMIC DNA]</scope>
    <source>
        <strain evidence="2">KCTC 42282</strain>
    </source>
</reference>
<keyword evidence="2" id="KW-1185">Reference proteome</keyword>
<accession>A0ABV7UH07</accession>
<evidence type="ECO:0000313" key="2">
    <source>
        <dbReference type="Proteomes" id="UP001595704"/>
    </source>
</evidence>
<sequence>MEEDLHLKLREVLRFQLRKRLPYPFGIHGRSRLERLRFGACGVVEIGHFARNVTRVEGGDELLVFHLLRSKDLIKTSLPGDERTAKVTLQALQIAINPGRISGDVGRQFFGFQIPVELL</sequence>
<protein>
    <submittedName>
        <fullName evidence="1">Uncharacterized protein</fullName>
    </submittedName>
</protein>
<organism evidence="1 2">
    <name type="scientific">Camelimonas fluminis</name>
    <dbReference type="NCBI Taxonomy" id="1576911"/>
    <lineage>
        <taxon>Bacteria</taxon>
        <taxon>Pseudomonadati</taxon>
        <taxon>Pseudomonadota</taxon>
        <taxon>Alphaproteobacteria</taxon>
        <taxon>Hyphomicrobiales</taxon>
        <taxon>Chelatococcaceae</taxon>
        <taxon>Camelimonas</taxon>
    </lineage>
</organism>
<proteinExistence type="predicted"/>
<dbReference type="RefSeq" id="WP_191321488.1">
    <property type="nucleotide sequence ID" value="NZ_BNCG01000094.1"/>
</dbReference>